<dbReference type="Pfam" id="PF22178">
    <property type="entry name" value="Gp5_trimer_C"/>
    <property type="match status" value="1"/>
</dbReference>
<evidence type="ECO:0000256" key="3">
    <source>
        <dbReference type="ARBA" id="ARBA00022525"/>
    </source>
</evidence>
<dbReference type="Pfam" id="PF05954">
    <property type="entry name" value="Phage_GPD"/>
    <property type="match status" value="1"/>
</dbReference>
<evidence type="ECO:0000259" key="5">
    <source>
        <dbReference type="Pfam" id="PF22178"/>
    </source>
</evidence>
<gene>
    <name evidence="6" type="primary">vgrG</name>
    <name evidence="6" type="ORF">LZC95_20175</name>
</gene>
<dbReference type="NCBIfam" id="TIGR01646">
    <property type="entry name" value="vgr_GE"/>
    <property type="match status" value="1"/>
</dbReference>
<evidence type="ECO:0000313" key="7">
    <source>
        <dbReference type="Proteomes" id="UP001379533"/>
    </source>
</evidence>
<keyword evidence="3" id="KW-0964">Secreted</keyword>
<dbReference type="PANTHER" id="PTHR32305:SF15">
    <property type="entry name" value="PROTEIN RHSA-RELATED"/>
    <property type="match status" value="1"/>
</dbReference>
<dbReference type="InterPro" id="IPR050708">
    <property type="entry name" value="T6SS_VgrG/RHS"/>
</dbReference>
<protein>
    <submittedName>
        <fullName evidence="6">Type VI secretion system tip protein VgrG</fullName>
    </submittedName>
</protein>
<comment type="subcellular location">
    <subcellularLocation>
        <location evidence="1">Secreted</location>
    </subcellularLocation>
</comment>
<dbReference type="InterPro" id="IPR037026">
    <property type="entry name" value="Vgr_OB-fold_dom_sf"/>
</dbReference>
<dbReference type="Pfam" id="PF04717">
    <property type="entry name" value="Phage_base_V"/>
    <property type="match status" value="1"/>
</dbReference>
<dbReference type="SUPFAM" id="SSF69349">
    <property type="entry name" value="Phage fibre proteins"/>
    <property type="match status" value="1"/>
</dbReference>
<evidence type="ECO:0000259" key="4">
    <source>
        <dbReference type="Pfam" id="PF04717"/>
    </source>
</evidence>
<comment type="similarity">
    <text evidence="2">Belongs to the VgrG protein family.</text>
</comment>
<dbReference type="Proteomes" id="UP001379533">
    <property type="component" value="Chromosome"/>
</dbReference>
<evidence type="ECO:0000256" key="1">
    <source>
        <dbReference type="ARBA" id="ARBA00004613"/>
    </source>
</evidence>
<dbReference type="Gene3D" id="4.10.220.110">
    <property type="match status" value="1"/>
</dbReference>
<dbReference type="SUPFAM" id="SSF69279">
    <property type="entry name" value="Phage tail proteins"/>
    <property type="match status" value="2"/>
</dbReference>
<accession>A0ABZ2KS22</accession>
<dbReference type="InterPro" id="IPR017847">
    <property type="entry name" value="T6SS_RhsGE_Vgr_subset"/>
</dbReference>
<evidence type="ECO:0000256" key="2">
    <source>
        <dbReference type="ARBA" id="ARBA00005558"/>
    </source>
</evidence>
<dbReference type="InterPro" id="IPR054030">
    <property type="entry name" value="Gp5_Vgr_C"/>
</dbReference>
<dbReference type="Gene3D" id="2.30.110.50">
    <property type="match status" value="1"/>
</dbReference>
<dbReference type="InterPro" id="IPR006531">
    <property type="entry name" value="Gp5/Vgr_OB"/>
</dbReference>
<keyword evidence="7" id="KW-1185">Reference proteome</keyword>
<feature type="domain" description="Gp5/Type VI secretion system Vgr C-terminal trimerisation" evidence="5">
    <location>
        <begin position="479"/>
        <end position="584"/>
    </location>
</feature>
<dbReference type="Gene3D" id="2.40.50.230">
    <property type="entry name" value="Gp5 N-terminal domain"/>
    <property type="match status" value="1"/>
</dbReference>
<dbReference type="InterPro" id="IPR006533">
    <property type="entry name" value="T6SS_Vgr_RhsGE"/>
</dbReference>
<dbReference type="EMBL" id="CP089982">
    <property type="protein sequence ID" value="WXA99126.1"/>
    <property type="molecule type" value="Genomic_DNA"/>
</dbReference>
<dbReference type="SUPFAM" id="SSF69255">
    <property type="entry name" value="gp5 N-terminal domain-like"/>
    <property type="match status" value="1"/>
</dbReference>
<organism evidence="6 7">
    <name type="scientific">Pendulispora brunnea</name>
    <dbReference type="NCBI Taxonomy" id="2905690"/>
    <lineage>
        <taxon>Bacteria</taxon>
        <taxon>Pseudomonadati</taxon>
        <taxon>Myxococcota</taxon>
        <taxon>Myxococcia</taxon>
        <taxon>Myxococcales</taxon>
        <taxon>Sorangiineae</taxon>
        <taxon>Pendulisporaceae</taxon>
        <taxon>Pendulispora</taxon>
    </lineage>
</organism>
<dbReference type="NCBIfam" id="TIGR03361">
    <property type="entry name" value="VI_Rhs_Vgr"/>
    <property type="match status" value="1"/>
</dbReference>
<dbReference type="RefSeq" id="WP_394849759.1">
    <property type="nucleotide sequence ID" value="NZ_CP089982.1"/>
</dbReference>
<evidence type="ECO:0000313" key="6">
    <source>
        <dbReference type="EMBL" id="WXA99126.1"/>
    </source>
</evidence>
<dbReference type="Gene3D" id="3.55.50.10">
    <property type="entry name" value="Baseplate protein-like domains"/>
    <property type="match status" value="1"/>
</dbReference>
<dbReference type="PANTHER" id="PTHR32305">
    <property type="match status" value="1"/>
</dbReference>
<proteinExistence type="inferred from homology"/>
<feature type="domain" description="Gp5/Type VI secretion system Vgr protein OB-fold" evidence="4">
    <location>
        <begin position="397"/>
        <end position="462"/>
    </location>
</feature>
<name>A0ABZ2KS22_9BACT</name>
<reference evidence="6 7" key="1">
    <citation type="submission" date="2021-12" db="EMBL/GenBank/DDBJ databases">
        <title>Discovery of the Pendulisporaceae a myxobacterial family with distinct sporulation behavior and unique specialized metabolism.</title>
        <authorList>
            <person name="Garcia R."/>
            <person name="Popoff A."/>
            <person name="Bader C.D."/>
            <person name="Loehr J."/>
            <person name="Walesch S."/>
            <person name="Walt C."/>
            <person name="Boldt J."/>
            <person name="Bunk B."/>
            <person name="Haeckl F.J.F.P.J."/>
            <person name="Gunesch A.P."/>
            <person name="Birkelbach J."/>
            <person name="Nuebel U."/>
            <person name="Pietschmann T."/>
            <person name="Bach T."/>
            <person name="Mueller R."/>
        </authorList>
    </citation>
    <scope>NUCLEOTIDE SEQUENCE [LARGE SCALE GENOMIC DNA]</scope>
    <source>
        <strain evidence="6 7">MSr12523</strain>
    </source>
</reference>
<sequence length="752" mass="82639">MVMSMFENAVDELSYTLRAGERDEQQLVVARFDGREGLSQLFSWDIDVIVDGDEIQTLEDLQGQPAEFRILRHDEPVRIVRGLIAQVASQGTTSKGRQHQVTLTLMPKLLELDLMTNSRIFQGKSVQQIVMELVQTHNIELDWRLERRPAERIYCVQRNETDFEFFARILAEEGIHYFFAHDEEKTKIVFVDAPRGYVAIDGDANLPFSATGGAVTVDHVGHIDRKQMLRPGSVALRDYNFARPRLDLTARAEVREPHHSGNRPARETYLYPGDYDKVDPDGAGMTQRRLELARSDAFVFSGKSSCVRLQVGRTFTLSGHDDDLFNRSLLLTEMGLRGQRAGIAETGGAGGPAFVATFVAAPSDIRLRPTRKPKPTAAPESALVVGPEPGTPFVDEFGRVKVHFFWDRYDKQDENSSCWLRVMTPAAGGDRGIWFAPRVGDEVVVNFFNGDIDRPFVAGAMYNGENGHTYLPAQTVTKSTIRTRSIPGGKGHNELTFEDSSGGEEIYLHAQRDLRETVLASHSETIGATQTSTVGAMQTITVGALRTKTVGGDEHTNIGLNRTETVGQKETVTIGMGREHTISTGHDELTVMNGTRQIGVRNGHQITVVQYLTRFVTKDMEIACDEDYKLDAVRAISITENTGQGAVKMESGTIAASGPKGITVQNESQQINLKDKKISVIATEELVLQCGNASLSLKADGTVSINGTKMIGMTCQNSKLTLDTKASKIEGNTATISAKGVCNVSGAFVKIN</sequence>